<dbReference type="Gene3D" id="2.100.10.50">
    <property type="match status" value="1"/>
</dbReference>
<comment type="caution">
    <text evidence="1">The sequence shown here is derived from an EMBL/GenBank/DDBJ whole genome shotgun (WGS) entry which is preliminary data.</text>
</comment>
<proteinExistence type="predicted"/>
<sequence length="160" mass="18078">MPFQNITPDPPGSTRDYGEFFSYFKTYYGGESPYDTIKEINNKSADINFGQGGEYVWIVPHRASSPRTMVDNIWVDIRGSKDGGRNDDLAKGAGGNYRYLSWSNDMGASHYITDVALWRSGDAQSNPPSGWHHKSDDINKGRGGDYLYLVWRTKQYCGEK</sequence>
<keyword evidence="2" id="KW-1185">Reference proteome</keyword>
<reference evidence="1 2" key="1">
    <citation type="submission" date="2024-01" db="EMBL/GenBank/DDBJ databases">
        <authorList>
            <person name="Allen C."/>
            <person name="Tagirdzhanova G."/>
        </authorList>
    </citation>
    <scope>NUCLEOTIDE SEQUENCE [LARGE SCALE GENOMIC DNA]</scope>
</reference>
<name>A0ABP0AXA2_9PEZI</name>
<gene>
    <name evidence="1" type="ORF">SEUCBS140593_001328</name>
</gene>
<dbReference type="Proteomes" id="UP001642482">
    <property type="component" value="Unassembled WGS sequence"/>
</dbReference>
<dbReference type="EMBL" id="CAWUHD010000008">
    <property type="protein sequence ID" value="CAK7211918.1"/>
    <property type="molecule type" value="Genomic_DNA"/>
</dbReference>
<protein>
    <submittedName>
        <fullName evidence="1">Uncharacterized protein</fullName>
    </submittedName>
</protein>
<accession>A0ABP0AXA2</accession>
<evidence type="ECO:0000313" key="1">
    <source>
        <dbReference type="EMBL" id="CAK7211918.1"/>
    </source>
</evidence>
<organism evidence="1 2">
    <name type="scientific">Sporothrix eucalyptigena</name>
    <dbReference type="NCBI Taxonomy" id="1812306"/>
    <lineage>
        <taxon>Eukaryota</taxon>
        <taxon>Fungi</taxon>
        <taxon>Dikarya</taxon>
        <taxon>Ascomycota</taxon>
        <taxon>Pezizomycotina</taxon>
        <taxon>Sordariomycetes</taxon>
        <taxon>Sordariomycetidae</taxon>
        <taxon>Ophiostomatales</taxon>
        <taxon>Ophiostomataceae</taxon>
        <taxon>Sporothrix</taxon>
    </lineage>
</organism>
<evidence type="ECO:0000313" key="2">
    <source>
        <dbReference type="Proteomes" id="UP001642482"/>
    </source>
</evidence>